<gene>
    <name evidence="1" type="ORF">FDZ14_30280</name>
</gene>
<dbReference type="AlphaFoldDB" id="A0A6M6E3W4"/>
<name>A0A6M6E3W4_PRIMG</name>
<dbReference type="Proteomes" id="UP000501076">
    <property type="component" value="Plasmid pFDU301A"/>
</dbReference>
<keyword evidence="1" id="KW-0614">Plasmid</keyword>
<dbReference type="PROSITE" id="PS51257">
    <property type="entry name" value="PROKAR_LIPOPROTEIN"/>
    <property type="match status" value="1"/>
</dbReference>
<reference evidence="1 2" key="1">
    <citation type="submission" date="2019-10" db="EMBL/GenBank/DDBJ databases">
        <title>Complete genome sequences for adaption low water activity.</title>
        <authorList>
            <person name="Zhao L."/>
            <person name="Zhong J."/>
        </authorList>
    </citation>
    <scope>NUCLEOTIDE SEQUENCE [LARGE SCALE GENOMIC DNA]</scope>
    <source>
        <strain evidence="1 2">FDU301</strain>
        <plasmid evidence="2">pfdu301a</plasmid>
    </source>
</reference>
<dbReference type="EMBL" id="CP045273">
    <property type="protein sequence ID" value="QJX80376.1"/>
    <property type="molecule type" value="Genomic_DNA"/>
</dbReference>
<organism evidence="1 2">
    <name type="scientific">Priestia megaterium</name>
    <name type="common">Bacillus megaterium</name>
    <dbReference type="NCBI Taxonomy" id="1404"/>
    <lineage>
        <taxon>Bacteria</taxon>
        <taxon>Bacillati</taxon>
        <taxon>Bacillota</taxon>
        <taxon>Bacilli</taxon>
        <taxon>Bacillales</taxon>
        <taxon>Bacillaceae</taxon>
        <taxon>Priestia</taxon>
    </lineage>
</organism>
<protein>
    <recommendedName>
        <fullName evidence="3">Lipoprotein</fullName>
    </recommendedName>
</protein>
<sequence>MKKASVFILGCFLVCNSLLGCSKTSESDVNEKEVKWYSSEEKAFNEAKKERADIQDIIGESKYLENEKVVIYTIKDKSNIGVGTATITQKDNKVSWETNNNPFIIQQPEGDTDASYEFKTTSGKKYELYAGTPTGPNMKIETKIDTDISPHIDKEHNIYYFLSPIPSN</sequence>
<geneLocation type="plasmid" evidence="2">
    <name>pfdu301a</name>
</geneLocation>
<evidence type="ECO:0008006" key="3">
    <source>
        <dbReference type="Google" id="ProtNLM"/>
    </source>
</evidence>
<dbReference type="RefSeq" id="WP_171778365.1">
    <property type="nucleotide sequence ID" value="NZ_CP045273.1"/>
</dbReference>
<proteinExistence type="predicted"/>
<evidence type="ECO:0000313" key="1">
    <source>
        <dbReference type="EMBL" id="QJX80376.1"/>
    </source>
</evidence>
<accession>A0A6M6E3W4</accession>
<evidence type="ECO:0000313" key="2">
    <source>
        <dbReference type="Proteomes" id="UP000501076"/>
    </source>
</evidence>